<dbReference type="Proteomes" id="UP000824120">
    <property type="component" value="Chromosome 6"/>
</dbReference>
<sequence>MARKSKWSKDIQRRIPKVYKAVVIQHKKDTEEDSNIEYNIQQISKACNLSLRHTNNLKYGARKGRTVIPL</sequence>
<reference evidence="1 2" key="1">
    <citation type="submission" date="2020-09" db="EMBL/GenBank/DDBJ databases">
        <title>De no assembly of potato wild relative species, Solanum commersonii.</title>
        <authorList>
            <person name="Cho K."/>
        </authorList>
    </citation>
    <scope>NUCLEOTIDE SEQUENCE [LARGE SCALE GENOMIC DNA]</scope>
    <source>
        <strain evidence="1">LZ3.2</strain>
        <tissue evidence="1">Leaf</tissue>
    </source>
</reference>
<dbReference type="EMBL" id="JACXVP010000006">
    <property type="protein sequence ID" value="KAG5599372.1"/>
    <property type="molecule type" value="Genomic_DNA"/>
</dbReference>
<organism evidence="1 2">
    <name type="scientific">Solanum commersonii</name>
    <name type="common">Commerson's wild potato</name>
    <name type="synonym">Commerson's nightshade</name>
    <dbReference type="NCBI Taxonomy" id="4109"/>
    <lineage>
        <taxon>Eukaryota</taxon>
        <taxon>Viridiplantae</taxon>
        <taxon>Streptophyta</taxon>
        <taxon>Embryophyta</taxon>
        <taxon>Tracheophyta</taxon>
        <taxon>Spermatophyta</taxon>
        <taxon>Magnoliopsida</taxon>
        <taxon>eudicotyledons</taxon>
        <taxon>Gunneridae</taxon>
        <taxon>Pentapetalae</taxon>
        <taxon>asterids</taxon>
        <taxon>lamiids</taxon>
        <taxon>Solanales</taxon>
        <taxon>Solanaceae</taxon>
        <taxon>Solanoideae</taxon>
        <taxon>Solaneae</taxon>
        <taxon>Solanum</taxon>
    </lineage>
</organism>
<keyword evidence="2" id="KW-1185">Reference proteome</keyword>
<name>A0A9J5YJL3_SOLCO</name>
<comment type="caution">
    <text evidence="1">The sequence shown here is derived from an EMBL/GenBank/DDBJ whole genome shotgun (WGS) entry which is preliminary data.</text>
</comment>
<protein>
    <submittedName>
        <fullName evidence="1">Uncharacterized protein</fullName>
    </submittedName>
</protein>
<gene>
    <name evidence="1" type="ORF">H5410_030742</name>
</gene>
<evidence type="ECO:0000313" key="1">
    <source>
        <dbReference type="EMBL" id="KAG5599372.1"/>
    </source>
</evidence>
<accession>A0A9J5YJL3</accession>
<dbReference type="AlphaFoldDB" id="A0A9J5YJL3"/>
<evidence type="ECO:0000313" key="2">
    <source>
        <dbReference type="Proteomes" id="UP000824120"/>
    </source>
</evidence>
<proteinExistence type="predicted"/>